<evidence type="ECO:0000313" key="2">
    <source>
        <dbReference type="Proteomes" id="UP001202328"/>
    </source>
</evidence>
<gene>
    <name evidence="1" type="ORF">MKW98_028878</name>
</gene>
<keyword evidence="2" id="KW-1185">Reference proteome</keyword>
<feature type="non-terminal residue" evidence="1">
    <location>
        <position position="1"/>
    </location>
</feature>
<sequence>EKWGCEELEFESRENSGKNEVCSQEIDEAYEIFGVQLPERSRDAAPIQTPPDACCCALVWIWSAK</sequence>
<name>A0AAD4S2T2_9MAGN</name>
<protein>
    <submittedName>
        <fullName evidence="1">Uncharacterized protein</fullName>
    </submittedName>
</protein>
<dbReference type="AlphaFoldDB" id="A0AAD4S2T2"/>
<proteinExistence type="predicted"/>
<accession>A0AAD4S2T2</accession>
<dbReference type="EMBL" id="JAJJMB010014829">
    <property type="protein sequence ID" value="KAI3857614.1"/>
    <property type="molecule type" value="Genomic_DNA"/>
</dbReference>
<dbReference type="Proteomes" id="UP001202328">
    <property type="component" value="Unassembled WGS sequence"/>
</dbReference>
<reference evidence="1" key="1">
    <citation type="submission" date="2022-04" db="EMBL/GenBank/DDBJ databases">
        <title>A functionally conserved STORR gene fusion in Papaver species that diverged 16.8 million years ago.</title>
        <authorList>
            <person name="Catania T."/>
        </authorList>
    </citation>
    <scope>NUCLEOTIDE SEQUENCE</scope>
    <source>
        <strain evidence="1">S-188037</strain>
    </source>
</reference>
<comment type="caution">
    <text evidence="1">The sequence shown here is derived from an EMBL/GenBank/DDBJ whole genome shotgun (WGS) entry which is preliminary data.</text>
</comment>
<organism evidence="1 2">
    <name type="scientific">Papaver atlanticum</name>
    <dbReference type="NCBI Taxonomy" id="357466"/>
    <lineage>
        <taxon>Eukaryota</taxon>
        <taxon>Viridiplantae</taxon>
        <taxon>Streptophyta</taxon>
        <taxon>Embryophyta</taxon>
        <taxon>Tracheophyta</taxon>
        <taxon>Spermatophyta</taxon>
        <taxon>Magnoliopsida</taxon>
        <taxon>Ranunculales</taxon>
        <taxon>Papaveraceae</taxon>
        <taxon>Papaveroideae</taxon>
        <taxon>Papaver</taxon>
    </lineage>
</organism>
<evidence type="ECO:0000313" key="1">
    <source>
        <dbReference type="EMBL" id="KAI3857614.1"/>
    </source>
</evidence>